<dbReference type="EMBL" id="JAMFLX010000012">
    <property type="protein sequence ID" value="MCL6270380.1"/>
    <property type="molecule type" value="Genomic_DNA"/>
</dbReference>
<organism evidence="1 2">
    <name type="scientific">Parendozoicomonas callyspongiae</name>
    <dbReference type="NCBI Taxonomy" id="2942213"/>
    <lineage>
        <taxon>Bacteria</taxon>
        <taxon>Pseudomonadati</taxon>
        <taxon>Pseudomonadota</taxon>
        <taxon>Gammaproteobacteria</taxon>
        <taxon>Oceanospirillales</taxon>
        <taxon>Endozoicomonadaceae</taxon>
        <taxon>Parendozoicomonas</taxon>
    </lineage>
</organism>
<gene>
    <name evidence="1" type="ORF">M3P05_10655</name>
</gene>
<evidence type="ECO:0000313" key="1">
    <source>
        <dbReference type="EMBL" id="MCL6270380.1"/>
    </source>
</evidence>
<name>A0ABT0PG76_9GAMM</name>
<comment type="caution">
    <text evidence="1">The sequence shown here is derived from an EMBL/GenBank/DDBJ whole genome shotgun (WGS) entry which is preliminary data.</text>
</comment>
<sequence length="63" mass="7149">MFTIEASKDSQLIEKIEDTSISPNGKFTVATGSFSHHPESYDKWPLINRLVYWADNPSQMMTG</sequence>
<protein>
    <submittedName>
        <fullName evidence="1">Uncharacterized protein</fullName>
    </submittedName>
</protein>
<accession>A0ABT0PG76</accession>
<reference evidence="1 2" key="1">
    <citation type="submission" date="2022-05" db="EMBL/GenBank/DDBJ databases">
        <authorList>
            <person name="Park J.-S."/>
        </authorList>
    </citation>
    <scope>NUCLEOTIDE SEQUENCE [LARGE SCALE GENOMIC DNA]</scope>
    <source>
        <strain evidence="1 2">2012CJ34-2</strain>
    </source>
</reference>
<dbReference type="Proteomes" id="UP001203338">
    <property type="component" value="Unassembled WGS sequence"/>
</dbReference>
<keyword evidence="2" id="KW-1185">Reference proteome</keyword>
<proteinExistence type="predicted"/>
<dbReference type="RefSeq" id="WP_249699586.1">
    <property type="nucleotide sequence ID" value="NZ_JAMFLX010000012.1"/>
</dbReference>
<evidence type="ECO:0000313" key="2">
    <source>
        <dbReference type="Proteomes" id="UP001203338"/>
    </source>
</evidence>